<proteinExistence type="predicted"/>
<accession>A0AC58SKQ3</accession>
<name>A0AC58SKQ3_TOBAC</name>
<evidence type="ECO:0000313" key="1">
    <source>
        <dbReference type="Proteomes" id="UP000790787"/>
    </source>
</evidence>
<protein>
    <submittedName>
        <fullName evidence="2">F-box protein PP2-B10-like isoform X2</fullName>
    </submittedName>
</protein>
<reference evidence="1" key="1">
    <citation type="journal article" date="2014" name="Nat. Commun.">
        <title>The tobacco genome sequence and its comparison with those of tomato and potato.</title>
        <authorList>
            <person name="Sierro N."/>
            <person name="Battey J.N."/>
            <person name="Ouadi S."/>
            <person name="Bakaher N."/>
            <person name="Bovet L."/>
            <person name="Willig A."/>
            <person name="Goepfert S."/>
            <person name="Peitsch M.C."/>
            <person name="Ivanov N.V."/>
        </authorList>
    </citation>
    <scope>NUCLEOTIDE SEQUENCE [LARGE SCALE GENOMIC DNA]</scope>
</reference>
<evidence type="ECO:0000313" key="2">
    <source>
        <dbReference type="RefSeq" id="XP_075085543.1"/>
    </source>
</evidence>
<gene>
    <name evidence="2" type="primary">LOC107829209</name>
</gene>
<sequence length="246" mass="27827">MTTKSLNPFTILPEGCISEIISFTTPADAARSSAISKGFKSAAESDVVWDKFLPSDHQDIVSTSVSVVVTDCKKDLYFRLSHSPILLREGRLSFWLDKTSGKKCYLLSARRLVISFSDIQLFWEWISDTDSRFPEVAFLNTVDLLDIRERYHGLESTNAMVRFVNQESEDEAEKRATTVILAARAPRHLKEKLPEKRTDGWLEVEIGNFYNGEGDDNGDVEAWLLDSRPFHAKCGLIIEGLEFCPI</sequence>
<organism evidence="1 2">
    <name type="scientific">Nicotiana tabacum</name>
    <name type="common">Common tobacco</name>
    <dbReference type="NCBI Taxonomy" id="4097"/>
    <lineage>
        <taxon>Eukaryota</taxon>
        <taxon>Viridiplantae</taxon>
        <taxon>Streptophyta</taxon>
        <taxon>Embryophyta</taxon>
        <taxon>Tracheophyta</taxon>
        <taxon>Spermatophyta</taxon>
        <taxon>Magnoliopsida</taxon>
        <taxon>eudicotyledons</taxon>
        <taxon>Gunneridae</taxon>
        <taxon>Pentapetalae</taxon>
        <taxon>asterids</taxon>
        <taxon>lamiids</taxon>
        <taxon>Solanales</taxon>
        <taxon>Solanaceae</taxon>
        <taxon>Nicotianoideae</taxon>
        <taxon>Nicotianeae</taxon>
        <taxon>Nicotiana</taxon>
    </lineage>
</organism>
<reference evidence="2" key="2">
    <citation type="submission" date="2025-08" db="UniProtKB">
        <authorList>
            <consortium name="RefSeq"/>
        </authorList>
    </citation>
    <scope>IDENTIFICATION</scope>
    <source>
        <tissue evidence="2">Leaf</tissue>
    </source>
</reference>
<keyword evidence="1" id="KW-1185">Reference proteome</keyword>
<dbReference type="RefSeq" id="XP_075085543.1">
    <property type="nucleotide sequence ID" value="XM_075229442.1"/>
</dbReference>
<dbReference type="Proteomes" id="UP000790787">
    <property type="component" value="Chromosome 14"/>
</dbReference>